<dbReference type="GO" id="GO:0008233">
    <property type="term" value="F:peptidase activity"/>
    <property type="evidence" value="ECO:0007669"/>
    <property type="project" value="UniProtKB-KW"/>
</dbReference>
<keyword evidence="1" id="KW-0645">Protease</keyword>
<dbReference type="PANTHER" id="PTHR42648">
    <property type="entry name" value="TRANSPOSASE, PUTATIVE-RELATED"/>
    <property type="match status" value="1"/>
</dbReference>
<evidence type="ECO:0000313" key="4">
    <source>
        <dbReference type="Proteomes" id="UP001341281"/>
    </source>
</evidence>
<evidence type="ECO:0000259" key="2">
    <source>
        <dbReference type="PROSITE" id="PS50994"/>
    </source>
</evidence>
<keyword evidence="1" id="KW-0378">Hydrolase</keyword>
<dbReference type="InterPro" id="IPR036397">
    <property type="entry name" value="RNaseH_sf"/>
</dbReference>
<gene>
    <name evidence="3" type="ORF">U9M48_023348</name>
</gene>
<dbReference type="Pfam" id="PF25597">
    <property type="entry name" value="SH3_retrovirus"/>
    <property type="match status" value="1"/>
</dbReference>
<dbReference type="PROSITE" id="PS50994">
    <property type="entry name" value="INTEGRASE"/>
    <property type="match status" value="1"/>
</dbReference>
<evidence type="ECO:0000313" key="3">
    <source>
        <dbReference type="EMBL" id="WVZ75276.1"/>
    </source>
</evidence>
<organism evidence="3 4">
    <name type="scientific">Paspalum notatum var. saurae</name>
    <dbReference type="NCBI Taxonomy" id="547442"/>
    <lineage>
        <taxon>Eukaryota</taxon>
        <taxon>Viridiplantae</taxon>
        <taxon>Streptophyta</taxon>
        <taxon>Embryophyta</taxon>
        <taxon>Tracheophyta</taxon>
        <taxon>Spermatophyta</taxon>
        <taxon>Magnoliopsida</taxon>
        <taxon>Liliopsida</taxon>
        <taxon>Poales</taxon>
        <taxon>Poaceae</taxon>
        <taxon>PACMAD clade</taxon>
        <taxon>Panicoideae</taxon>
        <taxon>Andropogonodae</taxon>
        <taxon>Paspaleae</taxon>
        <taxon>Paspalinae</taxon>
        <taxon>Paspalum</taxon>
    </lineage>
</organism>
<dbReference type="AlphaFoldDB" id="A0AAQ3WW17"/>
<dbReference type="SUPFAM" id="SSF53098">
    <property type="entry name" value="Ribonuclease H-like"/>
    <property type="match status" value="1"/>
</dbReference>
<dbReference type="GO" id="GO:0006508">
    <property type="term" value="P:proteolysis"/>
    <property type="evidence" value="ECO:0007669"/>
    <property type="project" value="UniProtKB-KW"/>
</dbReference>
<dbReference type="Proteomes" id="UP001341281">
    <property type="component" value="Chromosome 05"/>
</dbReference>
<sequence length="367" mass="42064">MEDMWIMDFGCSRHMTGHRKWFSSLNPVSTKEYITFGDNGKGKVLGVGSVSLTAKLSLREVAFVRNLGFNLVFVSQLLDEGFEVRLKKGACRVLDAETLVCSLLPFGQVMTSYLGELLHMDTVGPARVASVSGKWYMLVVVDDFSRFSWVFFMEFKDEAFGFVQDLVLRLRNESHKAMRAIRSDNGGEFRNSWFENFCRDLGLEHQFSSPYTPPQNGVVERKNRTLIEIARTMLNEHRTPRRFWAEAVNTACYIANRIFLRAFLTKTSYELRFGRQPSVKHLRAFGCRCFVLKKVGHLDKFESRCLNVIFLGYASSSRAFRVWILEAMQIVETSEVYFDETMPCTAPTFELSGYDEEGTPIFEDEGG</sequence>
<dbReference type="InterPro" id="IPR012337">
    <property type="entry name" value="RNaseH-like_sf"/>
</dbReference>
<dbReference type="Pfam" id="PF22936">
    <property type="entry name" value="Pol_BBD"/>
    <property type="match status" value="1"/>
</dbReference>
<name>A0AAQ3WW17_PASNO</name>
<feature type="domain" description="Integrase catalytic" evidence="2">
    <location>
        <begin position="101"/>
        <end position="276"/>
    </location>
</feature>
<reference evidence="3 4" key="1">
    <citation type="submission" date="2024-02" db="EMBL/GenBank/DDBJ databases">
        <title>High-quality chromosome-scale genome assembly of Pensacola bahiagrass (Paspalum notatum Flugge var. saurae).</title>
        <authorList>
            <person name="Vega J.M."/>
            <person name="Podio M."/>
            <person name="Orjuela J."/>
            <person name="Siena L.A."/>
            <person name="Pessino S.C."/>
            <person name="Combes M.C."/>
            <person name="Mariac C."/>
            <person name="Albertini E."/>
            <person name="Pupilli F."/>
            <person name="Ortiz J.P.A."/>
            <person name="Leblanc O."/>
        </authorList>
    </citation>
    <scope>NUCLEOTIDE SEQUENCE [LARGE SCALE GENOMIC DNA]</scope>
    <source>
        <strain evidence="3">R1</strain>
        <tissue evidence="3">Leaf</tissue>
    </source>
</reference>
<dbReference type="InterPro" id="IPR039537">
    <property type="entry name" value="Retrotran_Ty1/copia-like"/>
</dbReference>
<dbReference type="InterPro" id="IPR001584">
    <property type="entry name" value="Integrase_cat-core"/>
</dbReference>
<dbReference type="InterPro" id="IPR057670">
    <property type="entry name" value="SH3_retrovirus"/>
</dbReference>
<dbReference type="Gene3D" id="3.30.420.10">
    <property type="entry name" value="Ribonuclease H-like superfamily/Ribonuclease H"/>
    <property type="match status" value="1"/>
</dbReference>
<accession>A0AAQ3WW17</accession>
<dbReference type="Pfam" id="PF00665">
    <property type="entry name" value="rve"/>
    <property type="match status" value="1"/>
</dbReference>
<evidence type="ECO:0000256" key="1">
    <source>
        <dbReference type="ARBA" id="ARBA00022670"/>
    </source>
</evidence>
<dbReference type="PANTHER" id="PTHR42648:SF21">
    <property type="entry name" value="CYSTEINE-RICH RLK (RECEPTOR-LIKE PROTEIN KINASE) 8"/>
    <property type="match status" value="1"/>
</dbReference>
<proteinExistence type="predicted"/>
<dbReference type="GO" id="GO:0015074">
    <property type="term" value="P:DNA integration"/>
    <property type="evidence" value="ECO:0007669"/>
    <property type="project" value="InterPro"/>
</dbReference>
<dbReference type="GO" id="GO:0003676">
    <property type="term" value="F:nucleic acid binding"/>
    <property type="evidence" value="ECO:0007669"/>
    <property type="project" value="InterPro"/>
</dbReference>
<keyword evidence="4" id="KW-1185">Reference proteome</keyword>
<dbReference type="EMBL" id="CP144749">
    <property type="protein sequence ID" value="WVZ75276.1"/>
    <property type="molecule type" value="Genomic_DNA"/>
</dbReference>
<protein>
    <recommendedName>
        <fullName evidence="2">Integrase catalytic domain-containing protein</fullName>
    </recommendedName>
</protein>
<dbReference type="InterPro" id="IPR054722">
    <property type="entry name" value="PolX-like_BBD"/>
</dbReference>